<comment type="caution">
    <text evidence="1">The sequence shown here is derived from an EMBL/GenBank/DDBJ whole genome shotgun (WGS) entry which is preliminary data.</text>
</comment>
<gene>
    <name evidence="1" type="ORF">CK203_057449</name>
</gene>
<accession>A0A438GL91</accession>
<dbReference type="EMBL" id="QGNW01000402">
    <property type="protein sequence ID" value="RVW72986.1"/>
    <property type="molecule type" value="Genomic_DNA"/>
</dbReference>
<proteinExistence type="predicted"/>
<sequence>MGERRKIHLVNWPSVCKLTLEGLNQALLGKWLWRFYFERERFWRKIILGKFEEMKGRWTTKGVGDSLRMSLWKDIRKARRGSLSWEGTEVAVGRAVSTSRFGSPWRVLRAWPWKVPQL</sequence>
<organism evidence="1 2">
    <name type="scientific">Vitis vinifera</name>
    <name type="common">Grape</name>
    <dbReference type="NCBI Taxonomy" id="29760"/>
    <lineage>
        <taxon>Eukaryota</taxon>
        <taxon>Viridiplantae</taxon>
        <taxon>Streptophyta</taxon>
        <taxon>Embryophyta</taxon>
        <taxon>Tracheophyta</taxon>
        <taxon>Spermatophyta</taxon>
        <taxon>Magnoliopsida</taxon>
        <taxon>eudicotyledons</taxon>
        <taxon>Gunneridae</taxon>
        <taxon>Pentapetalae</taxon>
        <taxon>rosids</taxon>
        <taxon>Vitales</taxon>
        <taxon>Vitaceae</taxon>
        <taxon>Viteae</taxon>
        <taxon>Vitis</taxon>
    </lineage>
</organism>
<evidence type="ECO:0000313" key="1">
    <source>
        <dbReference type="EMBL" id="RVW72986.1"/>
    </source>
</evidence>
<name>A0A438GL91_VITVI</name>
<evidence type="ECO:0000313" key="2">
    <source>
        <dbReference type="Proteomes" id="UP000288805"/>
    </source>
</evidence>
<reference evidence="1 2" key="1">
    <citation type="journal article" date="2018" name="PLoS Genet.">
        <title>Population sequencing reveals clonal diversity and ancestral inbreeding in the grapevine cultivar Chardonnay.</title>
        <authorList>
            <person name="Roach M.J."/>
            <person name="Johnson D.L."/>
            <person name="Bohlmann J."/>
            <person name="van Vuuren H.J."/>
            <person name="Jones S.J."/>
            <person name="Pretorius I.S."/>
            <person name="Schmidt S.A."/>
            <person name="Borneman A.R."/>
        </authorList>
    </citation>
    <scope>NUCLEOTIDE SEQUENCE [LARGE SCALE GENOMIC DNA]</scope>
    <source>
        <strain evidence="2">cv. Chardonnay</strain>
        <tissue evidence="1">Leaf</tissue>
    </source>
</reference>
<protein>
    <submittedName>
        <fullName evidence="1">Uncharacterized protein</fullName>
    </submittedName>
</protein>
<dbReference type="Proteomes" id="UP000288805">
    <property type="component" value="Unassembled WGS sequence"/>
</dbReference>
<dbReference type="AlphaFoldDB" id="A0A438GL91"/>